<sequence>MSRHTQPSTHSLKAYGYLPSLFYGKPFRFQSTVGALTSTYHTYLV</sequence>
<accession>A0A0E9PJ02</accession>
<dbReference type="EMBL" id="GBXM01104764">
    <property type="protein sequence ID" value="JAH03813.1"/>
    <property type="molecule type" value="Transcribed_RNA"/>
</dbReference>
<evidence type="ECO:0000313" key="1">
    <source>
        <dbReference type="EMBL" id="JAH03813.1"/>
    </source>
</evidence>
<proteinExistence type="predicted"/>
<reference evidence="1" key="1">
    <citation type="submission" date="2014-11" db="EMBL/GenBank/DDBJ databases">
        <authorList>
            <person name="Amaro Gonzalez C."/>
        </authorList>
    </citation>
    <scope>NUCLEOTIDE SEQUENCE</scope>
</reference>
<dbReference type="AlphaFoldDB" id="A0A0E9PJ02"/>
<protein>
    <submittedName>
        <fullName evidence="1">Uncharacterized protein</fullName>
    </submittedName>
</protein>
<organism evidence="1">
    <name type="scientific">Anguilla anguilla</name>
    <name type="common">European freshwater eel</name>
    <name type="synonym">Muraena anguilla</name>
    <dbReference type="NCBI Taxonomy" id="7936"/>
    <lineage>
        <taxon>Eukaryota</taxon>
        <taxon>Metazoa</taxon>
        <taxon>Chordata</taxon>
        <taxon>Craniata</taxon>
        <taxon>Vertebrata</taxon>
        <taxon>Euteleostomi</taxon>
        <taxon>Actinopterygii</taxon>
        <taxon>Neopterygii</taxon>
        <taxon>Teleostei</taxon>
        <taxon>Anguilliformes</taxon>
        <taxon>Anguillidae</taxon>
        <taxon>Anguilla</taxon>
    </lineage>
</organism>
<reference evidence="1" key="2">
    <citation type="journal article" date="2015" name="Fish Shellfish Immunol.">
        <title>Early steps in the European eel (Anguilla anguilla)-Vibrio vulnificus interaction in the gills: Role of the RtxA13 toxin.</title>
        <authorList>
            <person name="Callol A."/>
            <person name="Pajuelo D."/>
            <person name="Ebbesson L."/>
            <person name="Teles M."/>
            <person name="MacKenzie S."/>
            <person name="Amaro C."/>
        </authorList>
    </citation>
    <scope>NUCLEOTIDE SEQUENCE</scope>
</reference>
<name>A0A0E9PJ02_ANGAN</name>